<dbReference type="Proteomes" id="UP000034696">
    <property type="component" value="Unassembled WGS sequence"/>
</dbReference>
<evidence type="ECO:0000256" key="5">
    <source>
        <dbReference type="HAMAP-Rule" id="MF_01302"/>
    </source>
</evidence>
<dbReference type="GO" id="GO:0003735">
    <property type="term" value="F:structural constituent of ribosome"/>
    <property type="evidence" value="ECO:0007669"/>
    <property type="project" value="InterPro"/>
</dbReference>
<sequence length="129" mass="14536">MDPISDMLIRIKNASLVAKEIVLVPHSKIKQEIANLMKEKGCLSSVEVRGRKNRKVLELGIAYNADGEAKLHDVKKISKLSKRVYKKFTELKPIKRGFGFSIVSTSKGLKTDEVARREKIGGEILCEIW</sequence>
<keyword evidence="5" id="KW-0694">RNA-binding</keyword>
<evidence type="ECO:0000256" key="3">
    <source>
        <dbReference type="ARBA" id="ARBA00023274"/>
    </source>
</evidence>
<organism evidence="6 7">
    <name type="scientific">Candidatus Giovannonibacteria bacterium GW2011_GWA2_45_21</name>
    <dbReference type="NCBI Taxonomy" id="1618649"/>
    <lineage>
        <taxon>Bacteria</taxon>
        <taxon>Candidatus Giovannoniibacteriota</taxon>
    </lineage>
</organism>
<dbReference type="GO" id="GO:0006412">
    <property type="term" value="P:translation"/>
    <property type="evidence" value="ECO:0007669"/>
    <property type="project" value="UniProtKB-UniRule"/>
</dbReference>
<dbReference type="PANTHER" id="PTHR11758">
    <property type="entry name" value="40S RIBOSOMAL PROTEIN S15A"/>
    <property type="match status" value="1"/>
</dbReference>
<keyword evidence="3 5" id="KW-0687">Ribonucleoprotein</keyword>
<dbReference type="InterPro" id="IPR000630">
    <property type="entry name" value="Ribosomal_uS8"/>
</dbReference>
<dbReference type="GO" id="GO:0005737">
    <property type="term" value="C:cytoplasm"/>
    <property type="evidence" value="ECO:0007669"/>
    <property type="project" value="UniProtKB-ARBA"/>
</dbReference>
<protein>
    <recommendedName>
        <fullName evidence="4 5">Small ribosomal subunit protein uS8</fullName>
    </recommendedName>
</protein>
<dbReference type="NCBIfam" id="NF001109">
    <property type="entry name" value="PRK00136.1"/>
    <property type="match status" value="1"/>
</dbReference>
<evidence type="ECO:0000313" key="7">
    <source>
        <dbReference type="Proteomes" id="UP000034696"/>
    </source>
</evidence>
<reference evidence="6 7" key="1">
    <citation type="journal article" date="2015" name="Nature">
        <title>rRNA introns, odd ribosomes, and small enigmatic genomes across a large radiation of phyla.</title>
        <authorList>
            <person name="Brown C.T."/>
            <person name="Hug L.A."/>
            <person name="Thomas B.C."/>
            <person name="Sharon I."/>
            <person name="Castelle C.J."/>
            <person name="Singh A."/>
            <person name="Wilkins M.J."/>
            <person name="Williams K.H."/>
            <person name="Banfield J.F."/>
        </authorList>
    </citation>
    <scope>NUCLEOTIDE SEQUENCE [LARGE SCALE GENOMIC DNA]</scope>
</reference>
<comment type="similarity">
    <text evidence="1 5">Belongs to the universal ribosomal protein uS8 family.</text>
</comment>
<comment type="caution">
    <text evidence="6">The sequence shown here is derived from an EMBL/GenBank/DDBJ whole genome shotgun (WGS) entry which is preliminary data.</text>
</comment>
<evidence type="ECO:0000256" key="1">
    <source>
        <dbReference type="ARBA" id="ARBA00006471"/>
    </source>
</evidence>
<dbReference type="GO" id="GO:0019843">
    <property type="term" value="F:rRNA binding"/>
    <property type="evidence" value="ECO:0007669"/>
    <property type="project" value="UniProtKB-UniRule"/>
</dbReference>
<accession>A0A0G1MA79</accession>
<dbReference type="Gene3D" id="3.30.1370.30">
    <property type="match status" value="1"/>
</dbReference>
<dbReference type="EMBL" id="LCKT01000002">
    <property type="protein sequence ID" value="KKU05189.1"/>
    <property type="molecule type" value="Genomic_DNA"/>
</dbReference>
<name>A0A0G1MA79_9BACT</name>
<dbReference type="AlphaFoldDB" id="A0A0G1MA79"/>
<dbReference type="HAMAP" id="MF_01302_B">
    <property type="entry name" value="Ribosomal_uS8_B"/>
    <property type="match status" value="1"/>
</dbReference>
<proteinExistence type="inferred from homology"/>
<keyword evidence="5" id="KW-0699">rRNA-binding</keyword>
<comment type="function">
    <text evidence="5">One of the primary rRNA binding proteins, it binds directly to 16S rRNA central domain where it helps coordinate assembly of the platform of the 30S subunit.</text>
</comment>
<dbReference type="Pfam" id="PF00410">
    <property type="entry name" value="Ribosomal_S8"/>
    <property type="match status" value="1"/>
</dbReference>
<comment type="subunit">
    <text evidence="5">Part of the 30S ribosomal subunit. Contacts proteins S5 and S12.</text>
</comment>
<dbReference type="SUPFAM" id="SSF56047">
    <property type="entry name" value="Ribosomal protein S8"/>
    <property type="match status" value="1"/>
</dbReference>
<dbReference type="InterPro" id="IPR035987">
    <property type="entry name" value="Ribosomal_uS8_sf"/>
</dbReference>
<dbReference type="GO" id="GO:0005840">
    <property type="term" value="C:ribosome"/>
    <property type="evidence" value="ECO:0007669"/>
    <property type="project" value="UniProtKB-KW"/>
</dbReference>
<evidence type="ECO:0000256" key="4">
    <source>
        <dbReference type="ARBA" id="ARBA00035258"/>
    </source>
</evidence>
<dbReference type="FunFam" id="3.30.1490.10:FF:000001">
    <property type="entry name" value="30S ribosomal protein S8"/>
    <property type="match status" value="1"/>
</dbReference>
<evidence type="ECO:0000256" key="2">
    <source>
        <dbReference type="ARBA" id="ARBA00022980"/>
    </source>
</evidence>
<evidence type="ECO:0000313" key="6">
    <source>
        <dbReference type="EMBL" id="KKU05189.1"/>
    </source>
</evidence>
<dbReference type="GO" id="GO:1990904">
    <property type="term" value="C:ribonucleoprotein complex"/>
    <property type="evidence" value="ECO:0007669"/>
    <property type="project" value="UniProtKB-KW"/>
</dbReference>
<dbReference type="Gene3D" id="3.30.1490.10">
    <property type="match status" value="1"/>
</dbReference>
<gene>
    <name evidence="5" type="primary">rpsH</name>
    <name evidence="6" type="ORF">UX06_C0002G0015</name>
</gene>
<keyword evidence="2 5" id="KW-0689">Ribosomal protein</keyword>